<comment type="caution">
    <text evidence="7">The sequence shown here is derived from an EMBL/GenBank/DDBJ whole genome shotgun (WGS) entry which is preliminary data.</text>
</comment>
<comment type="subcellular location">
    <subcellularLocation>
        <location evidence="4">Nucleus</location>
    </subcellularLocation>
</comment>
<dbReference type="EMBL" id="BKCP01007515">
    <property type="protein sequence ID" value="GER46437.1"/>
    <property type="molecule type" value="Genomic_DNA"/>
</dbReference>
<sequence length="316" mass="33278">MDAAKKAMASEVTLVAPGASSSSYNFGPRADNLGPGTLPSAAVVIHEGQAKKKRGRPRKYAPEGPILSSSAPPTTTKSRVAEKKMSLERPISSERKYRNKVGAEKLDDWDDCLTGSSFLPHVITVNAGEDISAKIVEFSQRGPRSVCVLCGNGTVSSITIRHPNSSGGTCTYEGLFEILSFTGSFNPIEIEDSKFGRCGTMTISLAGADGRVIGGFIGGHTIAASPIKVIVASFLLGETYPVLKPPKQKMESPFAPDGSGPSGPPGPAVSFDKRVISFGNASQGPSRESPNTNWEPTQVAERPRKSTADINISLQG</sequence>
<feature type="region of interest" description="Disordered" evidence="5">
    <location>
        <begin position="47"/>
        <end position="84"/>
    </location>
</feature>
<keyword evidence="1 4" id="KW-0805">Transcription regulation</keyword>
<dbReference type="InterPro" id="IPR005175">
    <property type="entry name" value="PPC_dom"/>
</dbReference>
<dbReference type="Pfam" id="PF03479">
    <property type="entry name" value="PCC"/>
    <property type="match status" value="1"/>
</dbReference>
<evidence type="ECO:0000313" key="7">
    <source>
        <dbReference type="EMBL" id="GER46437.1"/>
    </source>
</evidence>
<evidence type="ECO:0000256" key="1">
    <source>
        <dbReference type="ARBA" id="ARBA00023015"/>
    </source>
</evidence>
<dbReference type="CDD" id="cd11378">
    <property type="entry name" value="DUF296"/>
    <property type="match status" value="1"/>
</dbReference>
<comment type="domain">
    <text evidence="4">The PPC domain mediates interactions between AHL proteins.</text>
</comment>
<dbReference type="PANTHER" id="PTHR31500">
    <property type="entry name" value="AT-HOOK MOTIF NUCLEAR-LOCALIZED PROTEIN 9"/>
    <property type="match status" value="1"/>
</dbReference>
<dbReference type="Proteomes" id="UP000325081">
    <property type="component" value="Unassembled WGS sequence"/>
</dbReference>
<feature type="compositionally biased region" description="Polar residues" evidence="5">
    <location>
        <begin position="279"/>
        <end position="296"/>
    </location>
</feature>
<gene>
    <name evidence="7" type="ORF">STAS_23474</name>
</gene>
<keyword evidence="4" id="KW-0539">Nucleus</keyword>
<dbReference type="SUPFAM" id="SSF117856">
    <property type="entry name" value="AF0104/ALDC/Ptd012-like"/>
    <property type="match status" value="1"/>
</dbReference>
<evidence type="ECO:0000256" key="3">
    <source>
        <dbReference type="ARBA" id="ARBA00023163"/>
    </source>
</evidence>
<dbReference type="PROSITE" id="PS51742">
    <property type="entry name" value="PPC"/>
    <property type="match status" value="1"/>
</dbReference>
<protein>
    <recommendedName>
        <fullName evidence="4">AT-hook motif nuclear-localized protein</fullName>
    </recommendedName>
</protein>
<dbReference type="GO" id="GO:0005634">
    <property type="term" value="C:nucleus"/>
    <property type="evidence" value="ECO:0007669"/>
    <property type="project" value="UniProtKB-SubCell"/>
</dbReference>
<name>A0A5A7QPT4_STRAF</name>
<evidence type="ECO:0000256" key="5">
    <source>
        <dbReference type="SAM" id="MobiDB-lite"/>
    </source>
</evidence>
<keyword evidence="2 4" id="KW-0238">DNA-binding</keyword>
<accession>A0A5A7QPT4</accession>
<evidence type="ECO:0000313" key="8">
    <source>
        <dbReference type="Proteomes" id="UP000325081"/>
    </source>
</evidence>
<evidence type="ECO:0000256" key="4">
    <source>
        <dbReference type="RuleBase" id="RU367031"/>
    </source>
</evidence>
<dbReference type="GO" id="GO:0003680">
    <property type="term" value="F:minor groove of adenine-thymine-rich DNA binding"/>
    <property type="evidence" value="ECO:0007669"/>
    <property type="project" value="UniProtKB-UniRule"/>
</dbReference>
<feature type="domain" description="PPC" evidence="6">
    <location>
        <begin position="115"/>
        <end position="257"/>
    </location>
</feature>
<feature type="compositionally biased region" description="Polar residues" evidence="5">
    <location>
        <begin position="67"/>
        <end position="78"/>
    </location>
</feature>
<comment type="function">
    <text evidence="4">Transcription factor that specifically binds AT-rich DNA sequences related to the nuclear matrix attachment regions (MARs).</text>
</comment>
<keyword evidence="3 4" id="KW-0804">Transcription</keyword>
<dbReference type="AlphaFoldDB" id="A0A5A7QPT4"/>
<dbReference type="Gene3D" id="3.30.1330.80">
    <property type="entry name" value="Hypothetical protein, similar to alpha- acetolactate decarboxylase, domain 2"/>
    <property type="match status" value="1"/>
</dbReference>
<evidence type="ECO:0000259" key="6">
    <source>
        <dbReference type="PROSITE" id="PS51742"/>
    </source>
</evidence>
<feature type="region of interest" description="Disordered" evidence="5">
    <location>
        <begin position="247"/>
        <end position="316"/>
    </location>
</feature>
<evidence type="ECO:0000256" key="2">
    <source>
        <dbReference type="ARBA" id="ARBA00023125"/>
    </source>
</evidence>
<dbReference type="OrthoDB" id="2014829at2759"/>
<dbReference type="PANTHER" id="PTHR31500:SF96">
    <property type="entry name" value="AT-HOOK MOTIF NUCLEAR-LOCALIZED PROTEIN 7"/>
    <property type="match status" value="1"/>
</dbReference>
<dbReference type="InterPro" id="IPR039605">
    <property type="entry name" value="AHL"/>
</dbReference>
<proteinExistence type="predicted"/>
<organism evidence="7 8">
    <name type="scientific">Striga asiatica</name>
    <name type="common">Asiatic witchweed</name>
    <name type="synonym">Buchnera asiatica</name>
    <dbReference type="NCBI Taxonomy" id="4170"/>
    <lineage>
        <taxon>Eukaryota</taxon>
        <taxon>Viridiplantae</taxon>
        <taxon>Streptophyta</taxon>
        <taxon>Embryophyta</taxon>
        <taxon>Tracheophyta</taxon>
        <taxon>Spermatophyta</taxon>
        <taxon>Magnoliopsida</taxon>
        <taxon>eudicotyledons</taxon>
        <taxon>Gunneridae</taxon>
        <taxon>Pentapetalae</taxon>
        <taxon>asterids</taxon>
        <taxon>lamiids</taxon>
        <taxon>Lamiales</taxon>
        <taxon>Orobanchaceae</taxon>
        <taxon>Buchnereae</taxon>
        <taxon>Striga</taxon>
    </lineage>
</organism>
<reference evidence="8" key="1">
    <citation type="journal article" date="2019" name="Curr. Biol.">
        <title>Genome Sequence of Striga asiatica Provides Insight into the Evolution of Plant Parasitism.</title>
        <authorList>
            <person name="Yoshida S."/>
            <person name="Kim S."/>
            <person name="Wafula E.K."/>
            <person name="Tanskanen J."/>
            <person name="Kim Y.M."/>
            <person name="Honaas L."/>
            <person name="Yang Z."/>
            <person name="Spallek T."/>
            <person name="Conn C.E."/>
            <person name="Ichihashi Y."/>
            <person name="Cheong K."/>
            <person name="Cui S."/>
            <person name="Der J.P."/>
            <person name="Gundlach H."/>
            <person name="Jiao Y."/>
            <person name="Hori C."/>
            <person name="Ishida J.K."/>
            <person name="Kasahara H."/>
            <person name="Kiba T."/>
            <person name="Kim M.S."/>
            <person name="Koo N."/>
            <person name="Laohavisit A."/>
            <person name="Lee Y.H."/>
            <person name="Lumba S."/>
            <person name="McCourt P."/>
            <person name="Mortimer J.C."/>
            <person name="Mutuku J.M."/>
            <person name="Nomura T."/>
            <person name="Sasaki-Sekimoto Y."/>
            <person name="Seto Y."/>
            <person name="Wang Y."/>
            <person name="Wakatake T."/>
            <person name="Sakakibara H."/>
            <person name="Demura T."/>
            <person name="Yamaguchi S."/>
            <person name="Yoneyama K."/>
            <person name="Manabe R.I."/>
            <person name="Nelson D.C."/>
            <person name="Schulman A.H."/>
            <person name="Timko M.P."/>
            <person name="dePamphilis C.W."/>
            <person name="Choi D."/>
            <person name="Shirasu K."/>
        </authorList>
    </citation>
    <scope>NUCLEOTIDE SEQUENCE [LARGE SCALE GENOMIC DNA]</scope>
    <source>
        <strain evidence="8">cv. UVA1</strain>
    </source>
</reference>
<keyword evidence="8" id="KW-1185">Reference proteome</keyword>